<dbReference type="EMBL" id="SFAP01000145">
    <property type="protein sequence ID" value="TRV23310.1"/>
    <property type="molecule type" value="Genomic_DNA"/>
</dbReference>
<organism evidence="1 2">
    <name type="scientific">Microcystis wesenbergii Mw_MB_S_20031200_S109D</name>
    <dbReference type="NCBI Taxonomy" id="2486241"/>
    <lineage>
        <taxon>Bacteria</taxon>
        <taxon>Bacillati</taxon>
        <taxon>Cyanobacteriota</taxon>
        <taxon>Cyanophyceae</taxon>
        <taxon>Oscillatoriophycideae</taxon>
        <taxon>Chroococcales</taxon>
        <taxon>Microcystaceae</taxon>
        <taxon>Microcystis</taxon>
    </lineage>
</organism>
<dbReference type="PANTHER" id="PTHR39550:SF1">
    <property type="entry name" value="SLL0658 PROTEIN"/>
    <property type="match status" value="1"/>
</dbReference>
<gene>
    <name evidence="1" type="ORF">EWV88_11765</name>
</gene>
<reference evidence="1 2" key="1">
    <citation type="submission" date="2019-01" db="EMBL/GenBank/DDBJ databases">
        <title>Coherence of Microcystis species and biogeography revealed through population genomics.</title>
        <authorList>
            <person name="Perez-Carrascal O.M."/>
            <person name="Terrat Y."/>
            <person name="Giani A."/>
            <person name="Fortin N."/>
            <person name="Tromas N."/>
            <person name="Shapiro B.J."/>
        </authorList>
    </citation>
    <scope>NUCLEOTIDE SEQUENCE [LARGE SCALE GENOMIC DNA]</scope>
    <source>
        <strain evidence="1">Mw_MB_S_20031200_S109D</strain>
    </source>
</reference>
<accession>A0A552LSW8</accession>
<dbReference type="Pfam" id="PF11848">
    <property type="entry name" value="DUF3368"/>
    <property type="match status" value="1"/>
</dbReference>
<protein>
    <submittedName>
        <fullName evidence="1">DUF3368 domain-containing protein</fullName>
    </submittedName>
</protein>
<comment type="caution">
    <text evidence="1">The sequence shown here is derived from an EMBL/GenBank/DDBJ whole genome shotgun (WGS) entry which is preliminary data.</text>
</comment>
<evidence type="ECO:0000313" key="1">
    <source>
        <dbReference type="EMBL" id="TRV23310.1"/>
    </source>
</evidence>
<dbReference type="PANTHER" id="PTHR39550">
    <property type="entry name" value="SLL0658 PROTEIN"/>
    <property type="match status" value="1"/>
</dbReference>
<proteinExistence type="predicted"/>
<evidence type="ECO:0000313" key="2">
    <source>
        <dbReference type="Proteomes" id="UP000318616"/>
    </source>
</evidence>
<dbReference type="InterPro" id="IPR021799">
    <property type="entry name" value="PIN-like_prokaryotic"/>
</dbReference>
<name>A0A552LSW8_9CHRO</name>
<dbReference type="AlphaFoldDB" id="A0A552LSW8"/>
<sequence length="165" mass="18306">MIVVSDTSPICYLLLINQIMILQKLYDVVVIPQAVADELNASESPSVVRNWIANPPNWLQIEIVSASPRSGLEKLDSGEQEAILLAEQIEAELIILDDKAARQIASERGLRIIGLLGIIKDAAQLGLLDLRVTFERLKEAGFWVAPSLLERLLRQTLNKQGEINN</sequence>
<dbReference type="Proteomes" id="UP000318616">
    <property type="component" value="Unassembled WGS sequence"/>
</dbReference>